<dbReference type="InterPro" id="IPR003689">
    <property type="entry name" value="ZIP"/>
</dbReference>
<feature type="transmembrane region" description="Helical" evidence="5">
    <location>
        <begin position="225"/>
        <end position="245"/>
    </location>
</feature>
<evidence type="ECO:0000256" key="2">
    <source>
        <dbReference type="ARBA" id="ARBA00022692"/>
    </source>
</evidence>
<dbReference type="EMBL" id="CAJNNV010013367">
    <property type="protein sequence ID" value="CAE8601623.1"/>
    <property type="molecule type" value="Genomic_DNA"/>
</dbReference>
<dbReference type="GO" id="GO:0016020">
    <property type="term" value="C:membrane"/>
    <property type="evidence" value="ECO:0007669"/>
    <property type="project" value="UniProtKB-SubCell"/>
</dbReference>
<sequence>ENDAYMCATGSLFSGMVLMKFVGFLVHALDHNHSHDFPSSEGMASCNHAEDEDRNASIQVSGIQVNFEATYSSSAVVSGEPANLLLETPNGQQGAAGLYVAAGVEVNGLGILLPKAEKGKSNDRALHRMGLNTALAISIHNFPEGLATFVATLANPSVGVTLAVAIAIHNIPEGLCVALPIFYSTGNRHRAFLWAVLSGVSEPIGALIGYGVIKSTGSDMNQLVYGILFGVVAGMMIAIVILELFPTSIRYDPSGVYVSNAVFLGMFVMACSLLLFLY</sequence>
<evidence type="ECO:0000256" key="4">
    <source>
        <dbReference type="ARBA" id="ARBA00023136"/>
    </source>
</evidence>
<organism evidence="6 7">
    <name type="scientific">Polarella glacialis</name>
    <name type="common">Dinoflagellate</name>
    <dbReference type="NCBI Taxonomy" id="89957"/>
    <lineage>
        <taxon>Eukaryota</taxon>
        <taxon>Sar</taxon>
        <taxon>Alveolata</taxon>
        <taxon>Dinophyceae</taxon>
        <taxon>Suessiales</taxon>
        <taxon>Suessiaceae</taxon>
        <taxon>Polarella</taxon>
    </lineage>
</organism>
<accession>A0A813EMT7</accession>
<keyword evidence="3 5" id="KW-1133">Transmembrane helix</keyword>
<comment type="caution">
    <text evidence="6">The sequence shown here is derived from an EMBL/GenBank/DDBJ whole genome shotgun (WGS) entry which is preliminary data.</text>
</comment>
<gene>
    <name evidence="6" type="ORF">PGLA1383_LOCUS19910</name>
</gene>
<evidence type="ECO:0000313" key="7">
    <source>
        <dbReference type="Proteomes" id="UP000654075"/>
    </source>
</evidence>
<reference evidence="6" key="1">
    <citation type="submission" date="2021-02" db="EMBL/GenBank/DDBJ databases">
        <authorList>
            <person name="Dougan E. K."/>
            <person name="Rhodes N."/>
            <person name="Thang M."/>
            <person name="Chan C."/>
        </authorList>
    </citation>
    <scope>NUCLEOTIDE SEQUENCE</scope>
</reference>
<feature type="transmembrane region" description="Helical" evidence="5">
    <location>
        <begin position="191"/>
        <end position="213"/>
    </location>
</feature>
<dbReference type="PANTHER" id="PTHR11040">
    <property type="entry name" value="ZINC/IRON TRANSPORTER"/>
    <property type="match status" value="1"/>
</dbReference>
<feature type="non-terminal residue" evidence="6">
    <location>
        <position position="1"/>
    </location>
</feature>
<dbReference type="PANTHER" id="PTHR11040:SF205">
    <property type="entry name" value="ZINC TRANSPORTER ZUPT"/>
    <property type="match status" value="1"/>
</dbReference>
<keyword evidence="2 5" id="KW-0812">Transmembrane</keyword>
<keyword evidence="4 5" id="KW-0472">Membrane</keyword>
<proteinExistence type="predicted"/>
<evidence type="ECO:0000256" key="3">
    <source>
        <dbReference type="ARBA" id="ARBA00022989"/>
    </source>
</evidence>
<evidence type="ECO:0000256" key="5">
    <source>
        <dbReference type="SAM" id="Phobius"/>
    </source>
</evidence>
<dbReference type="OrthoDB" id="262547at2759"/>
<evidence type="ECO:0000313" key="6">
    <source>
        <dbReference type="EMBL" id="CAE8601623.1"/>
    </source>
</evidence>
<comment type="subcellular location">
    <subcellularLocation>
        <location evidence="1">Membrane</location>
        <topology evidence="1">Multi-pass membrane protein</topology>
    </subcellularLocation>
</comment>
<evidence type="ECO:0008006" key="8">
    <source>
        <dbReference type="Google" id="ProtNLM"/>
    </source>
</evidence>
<protein>
    <recommendedName>
        <fullName evidence="8">Zinc transporter ZupT</fullName>
    </recommendedName>
</protein>
<dbReference type="GO" id="GO:0005385">
    <property type="term" value="F:zinc ion transmembrane transporter activity"/>
    <property type="evidence" value="ECO:0007669"/>
    <property type="project" value="TreeGrafter"/>
</dbReference>
<dbReference type="Proteomes" id="UP000654075">
    <property type="component" value="Unassembled WGS sequence"/>
</dbReference>
<dbReference type="AlphaFoldDB" id="A0A813EMT7"/>
<name>A0A813EMT7_POLGL</name>
<feature type="transmembrane region" description="Helical" evidence="5">
    <location>
        <begin position="12"/>
        <end position="29"/>
    </location>
</feature>
<feature type="transmembrane region" description="Helical" evidence="5">
    <location>
        <begin position="257"/>
        <end position="277"/>
    </location>
</feature>
<dbReference type="OMA" id="NDRALHR"/>
<dbReference type="Pfam" id="PF02535">
    <property type="entry name" value="Zip"/>
    <property type="match status" value="1"/>
</dbReference>
<evidence type="ECO:0000256" key="1">
    <source>
        <dbReference type="ARBA" id="ARBA00004141"/>
    </source>
</evidence>
<keyword evidence="7" id="KW-1185">Reference proteome</keyword>